<dbReference type="Proteomes" id="UP000324585">
    <property type="component" value="Unassembled WGS sequence"/>
</dbReference>
<dbReference type="AlphaFoldDB" id="A0A5J4YZV3"/>
<dbReference type="Gene3D" id="3.90.550.10">
    <property type="entry name" value="Spore Coat Polysaccharide Biosynthesis Protein SpsA, Chain A"/>
    <property type="match status" value="1"/>
</dbReference>
<feature type="compositionally biased region" description="Polar residues" evidence="1">
    <location>
        <begin position="836"/>
        <end position="850"/>
    </location>
</feature>
<keyword evidence="2" id="KW-0812">Transmembrane</keyword>
<sequence>MRSAQVQAGSSTRRSASFRLPMPAADEQPVSWIARAPQQHVAALRRGAQSVGVMVDMVQTNRQARAALLVGLGLVLMVWTLVVHEDTAQPLKSTPDRTAQRPATHQASAAAFGRLTSADPLQSALEKFMKQKTQFVRGGTPAAGTSAGGVNSVSLLVSCPAGRAADVPADWNNSAPRLEAMDAFRKCADSWQAVEGLLEVVFVHWGSNQFRSVLLEREGPVPVIHVHASTNEYFSSTRAYNLASRFSSADALLLVDCATVLAPDFLKKHRLGPGQYYASSWASAHTPEQERLRTTLLVAKQDFDSVFGYDERMTLSGYQEADISRRLKKERNLKYQQLNLALMRHLEAASERPPRPSPPSRGQTSGAMANDSARRQRHGIWQSLLLPESWGVPADEVPFKVGIQVNAVSSERSDKWNDVAVSRCCWFISGTEQDLFYDVRSESVLDIELHVRGDHLGAGFVEELSSSELRAERVALGIERILHDAMRVPWDVLVELSFTELLDLLSFMVDHGSESHSRVVFAIIECEDVVQALHRLVLIVSYCSSRQMACLVSFLHSTLTLSDLLDVHATTAAFDRSMNREEATHFLPLPHWKCRDIDACTRWDKAYVGMHELLAYEDPTSSEVSLLSGENLDGSDTDGKSESVGRYRSILFSFESAAGNSSSTILDDYRHLVVRLVDPQSARANLVDSEPRHLPEQQLLSSGGIKAIPSVRIPHRLATSILHERLIPDRAVQDVAQRALRKPCRAIYLQGPDDELDVRQTAAQDLNTGFHTFVFGSDRSAVEALRVLAGLIEREEDDDASGIDDALGIEQEGLSGSRDERAQLVERRRVERRMQSTRGNAAALSSSSSPCHEPRCSQATAGELYAALMCEQWSSTRSSASRSAQRLWTLYQPQRELGYFHFEEE</sequence>
<keyword evidence="2" id="KW-1133">Transmembrane helix</keyword>
<dbReference type="PANTHER" id="PTHR40743">
    <property type="entry name" value="NUCLEOTIDE-DIPHOSPHO-SUGAR TRANSFERASE CONTAINING PROTEIN"/>
    <property type="match status" value="1"/>
</dbReference>
<comment type="caution">
    <text evidence="3">The sequence shown here is derived from an EMBL/GenBank/DDBJ whole genome shotgun (WGS) entry which is preliminary data.</text>
</comment>
<feature type="region of interest" description="Disordered" evidence="1">
    <location>
        <begin position="347"/>
        <end position="372"/>
    </location>
</feature>
<gene>
    <name evidence="3" type="ORF">FVE85_2258</name>
</gene>
<evidence type="ECO:0000256" key="1">
    <source>
        <dbReference type="SAM" id="MobiDB-lite"/>
    </source>
</evidence>
<proteinExistence type="predicted"/>
<keyword evidence="4" id="KW-1185">Reference proteome</keyword>
<keyword evidence="2" id="KW-0472">Membrane</keyword>
<dbReference type="EMBL" id="VRMN01000003">
    <property type="protein sequence ID" value="KAA8496103.1"/>
    <property type="molecule type" value="Genomic_DNA"/>
</dbReference>
<accession>A0A5J4YZV3</accession>
<dbReference type="InterPro" id="IPR029044">
    <property type="entry name" value="Nucleotide-diphossugar_trans"/>
</dbReference>
<name>A0A5J4YZV3_PORPP</name>
<evidence type="ECO:0000256" key="2">
    <source>
        <dbReference type="SAM" id="Phobius"/>
    </source>
</evidence>
<dbReference type="SUPFAM" id="SSF53448">
    <property type="entry name" value="Nucleotide-diphospho-sugar transferases"/>
    <property type="match status" value="1"/>
</dbReference>
<feature type="region of interest" description="Disordered" evidence="1">
    <location>
        <begin position="1"/>
        <end position="21"/>
    </location>
</feature>
<feature type="compositionally biased region" description="Polar residues" evidence="1">
    <location>
        <begin position="1"/>
        <end position="15"/>
    </location>
</feature>
<reference evidence="4" key="1">
    <citation type="journal article" date="2019" name="Nat. Commun.">
        <title>Expansion of phycobilisome linker gene families in mesophilic red algae.</title>
        <authorList>
            <person name="Lee J."/>
            <person name="Kim D."/>
            <person name="Bhattacharya D."/>
            <person name="Yoon H.S."/>
        </authorList>
    </citation>
    <scope>NUCLEOTIDE SEQUENCE [LARGE SCALE GENOMIC DNA]</scope>
    <source>
        <strain evidence="4">CCMP 1328</strain>
    </source>
</reference>
<evidence type="ECO:0000313" key="3">
    <source>
        <dbReference type="EMBL" id="KAA8496103.1"/>
    </source>
</evidence>
<feature type="region of interest" description="Disordered" evidence="1">
    <location>
        <begin position="831"/>
        <end position="853"/>
    </location>
</feature>
<evidence type="ECO:0000313" key="4">
    <source>
        <dbReference type="Proteomes" id="UP000324585"/>
    </source>
</evidence>
<organism evidence="3 4">
    <name type="scientific">Porphyridium purpureum</name>
    <name type="common">Red alga</name>
    <name type="synonym">Porphyridium cruentum</name>
    <dbReference type="NCBI Taxonomy" id="35688"/>
    <lineage>
        <taxon>Eukaryota</taxon>
        <taxon>Rhodophyta</taxon>
        <taxon>Bangiophyceae</taxon>
        <taxon>Porphyridiales</taxon>
        <taxon>Porphyridiaceae</taxon>
        <taxon>Porphyridium</taxon>
    </lineage>
</organism>
<feature type="region of interest" description="Disordered" evidence="1">
    <location>
        <begin position="91"/>
        <end position="112"/>
    </location>
</feature>
<protein>
    <submittedName>
        <fullName evidence="3">Uncharacterized protein</fullName>
    </submittedName>
</protein>
<feature type="transmembrane region" description="Helical" evidence="2">
    <location>
        <begin position="66"/>
        <end position="84"/>
    </location>
</feature>
<dbReference type="PANTHER" id="PTHR40743:SF1">
    <property type="entry name" value="POSSIBLE GLYCOSYLTRANSFERASE"/>
    <property type="match status" value="1"/>
</dbReference>